<feature type="region of interest" description="Disordered" evidence="1">
    <location>
        <begin position="54"/>
        <end position="76"/>
    </location>
</feature>
<dbReference type="InParanoid" id="A0A3Q7H360"/>
<dbReference type="Proteomes" id="UP000004994">
    <property type="component" value="Chromosome 4"/>
</dbReference>
<dbReference type="Gramene" id="Solyc04g080955.1.1">
    <property type="protein sequence ID" value="Solyc04g080955.1.1"/>
    <property type="gene ID" value="Solyc04g080955.1"/>
</dbReference>
<accession>A0A3Q7H360</accession>
<name>A0A3Q7H360_SOLLC</name>
<reference evidence="2" key="1">
    <citation type="journal article" date="2012" name="Nature">
        <title>The tomato genome sequence provides insights into fleshy fruit evolution.</title>
        <authorList>
            <consortium name="Tomato Genome Consortium"/>
        </authorList>
    </citation>
    <scope>NUCLEOTIDE SEQUENCE [LARGE SCALE GENOMIC DNA]</scope>
    <source>
        <strain evidence="2">cv. Heinz 1706</strain>
    </source>
</reference>
<evidence type="ECO:0000313" key="2">
    <source>
        <dbReference type="EnsemblPlants" id="Solyc04g080955.1.1"/>
    </source>
</evidence>
<sequence>MKSKEDNIKLLCARKARAWTPRHQIRPGSGSNRSGFCFHTFGAAPEEIAHCPVEAEALAEEEDHGHGNGRNSNDNTNSVNEYCSFKSVAKIIVSVDPLFSEDSSCFQKSQYHVSGMANVPPASLIDDFPEQIVEKSH</sequence>
<dbReference type="EnsemblPlants" id="Solyc04g080955.1.1">
    <property type="protein sequence ID" value="Solyc04g080955.1.1"/>
    <property type="gene ID" value="Solyc04g080955.1"/>
</dbReference>
<evidence type="ECO:0000313" key="3">
    <source>
        <dbReference type="Proteomes" id="UP000004994"/>
    </source>
</evidence>
<proteinExistence type="predicted"/>
<evidence type="ECO:0000256" key="1">
    <source>
        <dbReference type="SAM" id="MobiDB-lite"/>
    </source>
</evidence>
<protein>
    <submittedName>
        <fullName evidence="2">Uncharacterized protein</fullName>
    </submittedName>
</protein>
<keyword evidence="3" id="KW-1185">Reference proteome</keyword>
<reference evidence="2" key="2">
    <citation type="submission" date="2019-01" db="UniProtKB">
        <authorList>
            <consortium name="EnsemblPlants"/>
        </authorList>
    </citation>
    <scope>IDENTIFICATION</scope>
    <source>
        <strain evidence="2">cv. Heinz 1706</strain>
    </source>
</reference>
<organism evidence="2">
    <name type="scientific">Solanum lycopersicum</name>
    <name type="common">Tomato</name>
    <name type="synonym">Lycopersicon esculentum</name>
    <dbReference type="NCBI Taxonomy" id="4081"/>
    <lineage>
        <taxon>Eukaryota</taxon>
        <taxon>Viridiplantae</taxon>
        <taxon>Streptophyta</taxon>
        <taxon>Embryophyta</taxon>
        <taxon>Tracheophyta</taxon>
        <taxon>Spermatophyta</taxon>
        <taxon>Magnoliopsida</taxon>
        <taxon>eudicotyledons</taxon>
        <taxon>Gunneridae</taxon>
        <taxon>Pentapetalae</taxon>
        <taxon>asterids</taxon>
        <taxon>lamiids</taxon>
        <taxon>Solanales</taxon>
        <taxon>Solanaceae</taxon>
        <taxon>Solanoideae</taxon>
        <taxon>Solaneae</taxon>
        <taxon>Solanum</taxon>
        <taxon>Solanum subgen. Lycopersicon</taxon>
    </lineage>
</organism>
<dbReference type="AlphaFoldDB" id="A0A3Q7H360"/>